<comment type="caution">
    <text evidence="2">The sequence shown here is derived from an EMBL/GenBank/DDBJ whole genome shotgun (WGS) entry which is preliminary data.</text>
</comment>
<feature type="compositionally biased region" description="Basic and acidic residues" evidence="1">
    <location>
        <begin position="1181"/>
        <end position="1191"/>
    </location>
</feature>
<feature type="compositionally biased region" description="Basic and acidic residues" evidence="1">
    <location>
        <begin position="89"/>
        <end position="102"/>
    </location>
</feature>
<feature type="region of interest" description="Disordered" evidence="1">
    <location>
        <begin position="1009"/>
        <end position="1270"/>
    </location>
</feature>
<feature type="compositionally biased region" description="Low complexity" evidence="1">
    <location>
        <begin position="337"/>
        <end position="354"/>
    </location>
</feature>
<feature type="compositionally biased region" description="Acidic residues" evidence="1">
    <location>
        <begin position="1127"/>
        <end position="1149"/>
    </location>
</feature>
<protein>
    <submittedName>
        <fullName evidence="2">BRCA1 C Terminus (BRCT) domain-containing protein</fullName>
    </submittedName>
</protein>
<feature type="region of interest" description="Disordered" evidence="1">
    <location>
        <begin position="1"/>
        <end position="200"/>
    </location>
</feature>
<reference evidence="2 3" key="1">
    <citation type="journal article" date="2016" name="Nat. Commun.">
        <title>Local admixture of amplified and diversified secreted pathogenesis determinants shapes mosaic Toxoplasma gondii genomes.</title>
        <authorList>
            <person name="Lorenzi H."/>
            <person name="Khan A."/>
            <person name="Behnke M.S."/>
            <person name="Namasivayam S."/>
            <person name="Swapna L.S."/>
            <person name="Hadjithomas M."/>
            <person name="Karamycheva S."/>
            <person name="Pinney D."/>
            <person name="Brunk B.P."/>
            <person name="Ajioka J.W."/>
            <person name="Ajzenberg D."/>
            <person name="Boothroyd J.C."/>
            <person name="Boyle J.P."/>
            <person name="Darde M.L."/>
            <person name="Diaz-Miranda M.A."/>
            <person name="Dubey J.P."/>
            <person name="Fritz H.M."/>
            <person name="Gennari S.M."/>
            <person name="Gregory B.D."/>
            <person name="Kim K."/>
            <person name="Saeij J.P."/>
            <person name="Su C."/>
            <person name="White M.W."/>
            <person name="Zhu X.Q."/>
            <person name="Howe D.K."/>
            <person name="Rosenthal B.M."/>
            <person name="Grigg M.E."/>
            <person name="Parkinson J."/>
            <person name="Liu L."/>
            <person name="Kissinger J.C."/>
            <person name="Roos D.S."/>
            <person name="Sibley L.D."/>
        </authorList>
    </citation>
    <scope>NUCLEOTIDE SEQUENCE [LARGE SCALE GENOMIC DNA]</scope>
    <source>
        <strain evidence="2 3">TgCATBr9</strain>
    </source>
</reference>
<proteinExistence type="predicted"/>
<evidence type="ECO:0000313" key="3">
    <source>
        <dbReference type="Proteomes" id="UP000244488"/>
    </source>
</evidence>
<feature type="compositionally biased region" description="Basic and acidic residues" evidence="1">
    <location>
        <begin position="1114"/>
        <end position="1126"/>
    </location>
</feature>
<feature type="compositionally biased region" description="Acidic residues" evidence="1">
    <location>
        <begin position="562"/>
        <end position="573"/>
    </location>
</feature>
<feature type="compositionally biased region" description="Basic and acidic residues" evidence="1">
    <location>
        <begin position="57"/>
        <end position="81"/>
    </location>
</feature>
<feature type="compositionally biased region" description="Basic and acidic residues" evidence="1">
    <location>
        <begin position="321"/>
        <end position="334"/>
    </location>
</feature>
<feature type="compositionally biased region" description="Low complexity" evidence="1">
    <location>
        <begin position="224"/>
        <end position="277"/>
    </location>
</feature>
<feature type="compositionally biased region" description="Basic and acidic residues" evidence="1">
    <location>
        <begin position="894"/>
        <end position="909"/>
    </location>
</feature>
<feature type="compositionally biased region" description="Basic and acidic residues" evidence="1">
    <location>
        <begin position="654"/>
        <end position="681"/>
    </location>
</feature>
<feature type="compositionally biased region" description="Basic and acidic residues" evidence="1">
    <location>
        <begin position="574"/>
        <end position="585"/>
    </location>
</feature>
<feature type="compositionally biased region" description="Basic and acidic residues" evidence="1">
    <location>
        <begin position="1053"/>
        <end position="1062"/>
    </location>
</feature>
<feature type="compositionally biased region" description="Polar residues" evidence="1">
    <location>
        <begin position="753"/>
        <end position="764"/>
    </location>
</feature>
<feature type="region of interest" description="Disordered" evidence="1">
    <location>
        <begin position="856"/>
        <end position="914"/>
    </location>
</feature>
<dbReference type="Proteomes" id="UP000244488">
    <property type="component" value="Unassembled WGS sequence"/>
</dbReference>
<accession>A0A2T6IMC6</accession>
<feature type="compositionally biased region" description="Basic and acidic residues" evidence="1">
    <location>
        <begin position="165"/>
        <end position="174"/>
    </location>
</feature>
<gene>
    <name evidence="2" type="ORF">TGBR9_237480C</name>
</gene>
<evidence type="ECO:0000313" key="2">
    <source>
        <dbReference type="EMBL" id="PUA86482.1"/>
    </source>
</evidence>
<name>A0A2T6IMC6_TOXGO</name>
<feature type="compositionally biased region" description="Basic and acidic residues" evidence="1">
    <location>
        <begin position="1070"/>
        <end position="1087"/>
    </location>
</feature>
<organism evidence="2 3">
    <name type="scientific">Toxoplasma gondii TgCATBr9</name>
    <dbReference type="NCBI Taxonomy" id="943120"/>
    <lineage>
        <taxon>Eukaryota</taxon>
        <taxon>Sar</taxon>
        <taxon>Alveolata</taxon>
        <taxon>Apicomplexa</taxon>
        <taxon>Conoidasida</taxon>
        <taxon>Coccidia</taxon>
        <taxon>Eucoccidiorida</taxon>
        <taxon>Eimeriorina</taxon>
        <taxon>Sarcocystidae</taxon>
        <taxon>Toxoplasma</taxon>
    </lineage>
</organism>
<dbReference type="VEuPathDB" id="ToxoDB:TGBR9_237480C"/>
<evidence type="ECO:0000256" key="1">
    <source>
        <dbReference type="SAM" id="MobiDB-lite"/>
    </source>
</evidence>
<feature type="compositionally biased region" description="Basic and acidic residues" evidence="1">
    <location>
        <begin position="112"/>
        <end position="122"/>
    </location>
</feature>
<feature type="compositionally biased region" description="Basic and acidic residues" evidence="1">
    <location>
        <begin position="1198"/>
        <end position="1207"/>
    </location>
</feature>
<feature type="compositionally biased region" description="Low complexity" evidence="1">
    <location>
        <begin position="43"/>
        <end position="56"/>
    </location>
</feature>
<dbReference type="EMBL" id="AFHV02002394">
    <property type="protein sequence ID" value="PUA86482.1"/>
    <property type="molecule type" value="Genomic_DNA"/>
</dbReference>
<feature type="region of interest" description="Disordered" evidence="1">
    <location>
        <begin position="301"/>
        <end position="787"/>
    </location>
</feature>
<feature type="compositionally biased region" description="Polar residues" evidence="1">
    <location>
        <begin position="615"/>
        <end position="628"/>
    </location>
</feature>
<sequence length="1299" mass="140197">MDNFLSLCSASASASRHPGAERPDVVVVSSQDSSEDGLVPTRAAADSTASAGSANEQRTRKKEEEEEKRGREKMHAERAAKEDEESREEEAREHQKEGKEVESGAGETVKQFGEDGKPKEVVVEIVEIESQTSMASGAEGEEGLGEGRNSVEEADTVEGDAYLEGSKRKARALERLSPSRQSASFLCEGPHPKSLFPEPTILSPLTRRITVVSSPIFAPPPVPSSSASFSFSSSSSSSSFSSSPSPSSTSSFSSASSSASLSSSRSSLPAARSSPFACEVQSPPFEKSPFASQALAVCPGKSPFAATPRCDERGRRRTSRPGREATRPVGDRQKRISASASLDAFLASRRLSSSPPGTPQPRRHSPGRGTGSSVSTPSLRRVSTPATPATVVLSPLSTRRGDSGRSGRSSLDAAEFNEGKRTAHSSLLSFDKEEKGKRALAKSPVSAGRDARRKREGPRGRPDGKQQLLLPLLAEQRECRRERTNRRSSGFREVVSLLNDDEPLERGRPAETTPRGSPHTTGGAAAGTQGGRDTRLWSPTSAGHRGGEGEGPLMLWGRVESEGAEESPETGEGETERGQNEETHATNKSSGVASLEASASFAQEGDGGRREEASQADSGTSSPSNQVINVVDEDEEDDEEAEAQEAPGGVCTLEKGETEEGELFHSARENIEVEGRREETNRQIGNAGGRLEGESFSRLSSHPRLESRGNDRSALSSESHAFPPSLSPPPSRLGRLAGSAETVGSSERLKASSACTALSPGSPSSRRHGACSGSPRKEGARGRVRRPRFSRVRRQSLRALEDLWRENEVLQKVCGCSGEAKLLLSRVAGKVLVLGFLTAGQWAAAACATDGELRTFEKEPSPLAQAEGETSRQRSRERFRDADAVEGESLAEAADAKDRNGRKQEKTGALDKTSVGRIDASVEPLASATSSSASDVQWRAEFLRGFQRGLEEAQAFCVSRASLVQFQEAPASRMPPSLAFLSRAVYRRATRGAALALAAREAAQQMAAVEEQWTHTREGRRRGLAGGGQPLWGAEARTGAAAKNGEGEDDKAGDEARCGDEERSGEDEASDTRVGGENREETDEAKRVVKGRRRSFKAEAQKTSRAPNRRGKARKEDGFSEKKEAGEQGEEEEQDEEDEEDEQDEEEEERERLEWALSRELLAFLGGSETLGDPGSGEGGARIERSRDKTKSFQQSRCGEERMHLFHESAGYTTPEEAEGKPTEERKEGQNHNGGKDHRGETESEAEEGRKRERRNEEPESPGEERARELLGLTKVLPPRVALSFNFSMFRFLSQSRVW</sequence>
<feature type="compositionally biased region" description="Acidic residues" evidence="1">
    <location>
        <begin position="631"/>
        <end position="643"/>
    </location>
</feature>
<feature type="compositionally biased region" description="Basic and acidic residues" evidence="1">
    <location>
        <begin position="869"/>
        <end position="883"/>
    </location>
</feature>
<feature type="region of interest" description="Disordered" evidence="1">
    <location>
        <begin position="216"/>
        <end position="282"/>
    </location>
</feature>
<feature type="compositionally biased region" description="Basic and acidic residues" evidence="1">
    <location>
        <begin position="1218"/>
        <end position="1269"/>
    </location>
</feature>